<gene>
    <name evidence="1" type="ORF">BW425_23680</name>
</gene>
<name>A0A1Y3MFS6_9BACI</name>
<sequence>MLKQKLKHIITLYPVVLFDGWHIENVSERREGEKWETLRFQVFTRTGVFRVKEFFLDIMEPTFPDSCMYQAQGECFQYNGLVYWRGLNYKGKVSYAISKWKTQIEISIDEGFVQQQEMEKFLEGLQPLDLEKAKKQINKPFHQLSFQARVPNGGEISRCSKWFSPNEIQYNSLPITVSNSWRIESIGLGNNEMQYVYWDVKEQLYALWACRHVKRNYYPASSWIKNYSSMQMINGLEFYTHPQRGTVVYQDLGDEQIAYVFRGIPTTTFLKVQEIFS</sequence>
<dbReference type="RefSeq" id="WP_016115461.1">
    <property type="nucleotide sequence ID" value="NZ_CP189809.1"/>
</dbReference>
<evidence type="ECO:0000313" key="1">
    <source>
        <dbReference type="EMBL" id="OUM46452.1"/>
    </source>
</evidence>
<dbReference type="AlphaFoldDB" id="A0A1Y3MFS6"/>
<evidence type="ECO:0000313" key="2">
    <source>
        <dbReference type="Proteomes" id="UP000195321"/>
    </source>
</evidence>
<organism evidence="1 2">
    <name type="scientific">Bacillus pseudomycoides</name>
    <dbReference type="NCBI Taxonomy" id="64104"/>
    <lineage>
        <taxon>Bacteria</taxon>
        <taxon>Bacillati</taxon>
        <taxon>Bacillota</taxon>
        <taxon>Bacilli</taxon>
        <taxon>Bacillales</taxon>
        <taxon>Bacillaceae</taxon>
        <taxon>Bacillus</taxon>
        <taxon>Bacillus cereus group</taxon>
    </lineage>
</organism>
<reference evidence="1 2" key="1">
    <citation type="submission" date="2017-02" db="EMBL/GenBank/DDBJ databases">
        <title>Bacillus pseudomycoides isolate FSL K6-0042.</title>
        <authorList>
            <person name="Kovac J."/>
        </authorList>
    </citation>
    <scope>NUCLEOTIDE SEQUENCE [LARGE SCALE GENOMIC DNA]</scope>
    <source>
        <strain evidence="1 2">FSL K6-0042</strain>
    </source>
</reference>
<comment type="caution">
    <text evidence="1">The sequence shown here is derived from an EMBL/GenBank/DDBJ whole genome shotgun (WGS) entry which is preliminary data.</text>
</comment>
<protein>
    <submittedName>
        <fullName evidence="1">Uncharacterized protein</fullName>
    </submittedName>
</protein>
<proteinExistence type="predicted"/>
<dbReference type="EMBL" id="MWPX01000045">
    <property type="protein sequence ID" value="OUM46452.1"/>
    <property type="molecule type" value="Genomic_DNA"/>
</dbReference>
<accession>A0A1Y3MFS6</accession>
<dbReference type="Proteomes" id="UP000195321">
    <property type="component" value="Unassembled WGS sequence"/>
</dbReference>